<organism evidence="1 2">
    <name type="scientific">Diphasiastrum complanatum</name>
    <name type="common">Issler's clubmoss</name>
    <name type="synonym">Lycopodium complanatum</name>
    <dbReference type="NCBI Taxonomy" id="34168"/>
    <lineage>
        <taxon>Eukaryota</taxon>
        <taxon>Viridiplantae</taxon>
        <taxon>Streptophyta</taxon>
        <taxon>Embryophyta</taxon>
        <taxon>Tracheophyta</taxon>
        <taxon>Lycopodiopsida</taxon>
        <taxon>Lycopodiales</taxon>
        <taxon>Lycopodiaceae</taxon>
        <taxon>Lycopodioideae</taxon>
        <taxon>Diphasiastrum</taxon>
    </lineage>
</organism>
<accession>A0ACC2DRJ8</accession>
<dbReference type="Proteomes" id="UP001162992">
    <property type="component" value="Chromosome 5"/>
</dbReference>
<protein>
    <submittedName>
        <fullName evidence="1">Uncharacterized protein</fullName>
    </submittedName>
</protein>
<dbReference type="EMBL" id="CM055096">
    <property type="protein sequence ID" value="KAJ7556836.1"/>
    <property type="molecule type" value="Genomic_DNA"/>
</dbReference>
<reference evidence="2" key="1">
    <citation type="journal article" date="2024" name="Proc. Natl. Acad. Sci. U.S.A.">
        <title>Extraordinary preservation of gene collinearity over three hundred million years revealed in homosporous lycophytes.</title>
        <authorList>
            <person name="Li C."/>
            <person name="Wickell D."/>
            <person name="Kuo L.Y."/>
            <person name="Chen X."/>
            <person name="Nie B."/>
            <person name="Liao X."/>
            <person name="Peng D."/>
            <person name="Ji J."/>
            <person name="Jenkins J."/>
            <person name="Williams M."/>
            <person name="Shu S."/>
            <person name="Plott C."/>
            <person name="Barry K."/>
            <person name="Rajasekar S."/>
            <person name="Grimwood J."/>
            <person name="Han X."/>
            <person name="Sun S."/>
            <person name="Hou Z."/>
            <person name="He W."/>
            <person name="Dai G."/>
            <person name="Sun C."/>
            <person name="Schmutz J."/>
            <person name="Leebens-Mack J.H."/>
            <person name="Li F.W."/>
            <person name="Wang L."/>
        </authorList>
    </citation>
    <scope>NUCLEOTIDE SEQUENCE [LARGE SCALE GENOMIC DNA]</scope>
    <source>
        <strain evidence="2">cv. PW_Plant_1</strain>
    </source>
</reference>
<evidence type="ECO:0000313" key="2">
    <source>
        <dbReference type="Proteomes" id="UP001162992"/>
    </source>
</evidence>
<comment type="caution">
    <text evidence="1">The sequence shown here is derived from an EMBL/GenBank/DDBJ whole genome shotgun (WGS) entry which is preliminary data.</text>
</comment>
<keyword evidence="2" id="KW-1185">Reference proteome</keyword>
<evidence type="ECO:0000313" key="1">
    <source>
        <dbReference type="EMBL" id="KAJ7556836.1"/>
    </source>
</evidence>
<name>A0ACC2DRJ8_DIPCM</name>
<proteinExistence type="predicted"/>
<sequence>MPIENSVARRGQTPPGGPSTFDLFSWSEGPDASQLETPVRSFSVADSTTFGSASDQNATGSSSVCRPSIRMHQPAGGVSTISFGEKLTLEEAEASLKRRPGSDTKRKEMFGSGIFAEPVEGADVSNGFHTPDRSSARVHQRDFLFHEQPAGGVSQISFGGDDSISLKKPTSIPEVAKQRELSGSQETFADVHLKRPFSDAKAKELVGSDIFGPPPEIPLRSTNRSLEVREETKTIKGPVEPGLRNVHTSVKVSNPAGGRSQISFGEETAETTARRVHDQKISELTGNNIFKGDSPAISADKPLSVAKLREMSGSDIFADDKPVGRDCVGGIRKPPGGESSIALV</sequence>
<gene>
    <name evidence="1" type="ORF">O6H91_05G100500</name>
</gene>